<proteinExistence type="predicted"/>
<dbReference type="InterPro" id="IPR024983">
    <property type="entry name" value="CHAT_dom"/>
</dbReference>
<evidence type="ECO:0000256" key="2">
    <source>
        <dbReference type="ARBA" id="ARBA00022803"/>
    </source>
</evidence>
<reference evidence="5 6" key="2">
    <citation type="journal article" date="2016" name="Genome Announc.">
        <title>Draft Genome Sequence of the N2-Fixing Cyanobacterium Nostoc piscinale CENA21, Isolated from the Brazilian Amazon Floodplain.</title>
        <authorList>
            <person name="Leao T."/>
            <person name="Guimaraes P.I."/>
            <person name="de Melo A.G."/>
            <person name="Ramos R.T."/>
            <person name="Leao P.N."/>
            <person name="Silva A."/>
            <person name="Fiore M.F."/>
            <person name="Schneider M.P."/>
        </authorList>
    </citation>
    <scope>NUCLEOTIDE SEQUENCE [LARGE SCALE GENOMIC DNA]</scope>
    <source>
        <strain evidence="5 6">CENA21</strain>
    </source>
</reference>
<dbReference type="Proteomes" id="UP000062645">
    <property type="component" value="Chromosome"/>
</dbReference>
<dbReference type="InterPro" id="IPR011990">
    <property type="entry name" value="TPR-like_helical_dom_sf"/>
</dbReference>
<keyword evidence="1" id="KW-0677">Repeat</keyword>
<feature type="repeat" description="TPR" evidence="3">
    <location>
        <begin position="200"/>
        <end position="233"/>
    </location>
</feature>
<dbReference type="PATRIC" id="fig|224013.5.peg.4269"/>
<feature type="repeat" description="TPR" evidence="3">
    <location>
        <begin position="370"/>
        <end position="403"/>
    </location>
</feature>
<dbReference type="PANTHER" id="PTHR44943:SF4">
    <property type="entry name" value="TPR REPEAT-CONTAINING PROTEIN MJ0798"/>
    <property type="match status" value="1"/>
</dbReference>
<dbReference type="PROSITE" id="PS50293">
    <property type="entry name" value="TPR_REGION"/>
    <property type="match status" value="2"/>
</dbReference>
<reference evidence="6" key="1">
    <citation type="submission" date="2015-07" db="EMBL/GenBank/DDBJ databases">
        <title>Genome Of Nitrogen-Fixing Cyanobacterium Nostoc piscinale CENA21 From Solimoes/Amazon River Floodplain Sediments And Comparative Genomics To Uncover Biosynthetic Natural Products Potential.</title>
        <authorList>
            <person name="Leao T.F."/>
            <person name="Leao P.N."/>
            <person name="Guimaraes P.I."/>
            <person name="de Melo A.G.C."/>
            <person name="Ramos R.T.J."/>
            <person name="Silva A."/>
            <person name="Fiore M.F."/>
            <person name="Schneider M.P.C."/>
        </authorList>
    </citation>
    <scope>NUCLEOTIDE SEQUENCE [LARGE SCALE GENOMIC DNA]</scope>
    <source>
        <strain evidence="6">CENA21</strain>
    </source>
</reference>
<dbReference type="GO" id="GO:0016740">
    <property type="term" value="F:transferase activity"/>
    <property type="evidence" value="ECO:0007669"/>
    <property type="project" value="UniProtKB-KW"/>
</dbReference>
<feature type="repeat" description="TPR" evidence="3">
    <location>
        <begin position="407"/>
        <end position="440"/>
    </location>
</feature>
<dbReference type="Gene3D" id="1.25.40.10">
    <property type="entry name" value="Tetratricopeptide repeat domain"/>
    <property type="match status" value="5"/>
</dbReference>
<dbReference type="SUPFAM" id="SSF48452">
    <property type="entry name" value="TPR-like"/>
    <property type="match status" value="2"/>
</dbReference>
<feature type="repeat" description="TPR" evidence="3">
    <location>
        <begin position="302"/>
        <end position="335"/>
    </location>
</feature>
<dbReference type="AlphaFoldDB" id="A0A0M4SMG7"/>
<evidence type="ECO:0000259" key="4">
    <source>
        <dbReference type="Pfam" id="PF12770"/>
    </source>
</evidence>
<protein>
    <submittedName>
        <fullName evidence="5">Protein prenyltransferase subunit alpha</fullName>
    </submittedName>
</protein>
<evidence type="ECO:0000256" key="3">
    <source>
        <dbReference type="PROSITE-ProRule" id="PRU00339"/>
    </source>
</evidence>
<dbReference type="SMART" id="SM00028">
    <property type="entry name" value="TPR"/>
    <property type="match status" value="7"/>
</dbReference>
<evidence type="ECO:0000313" key="6">
    <source>
        <dbReference type="Proteomes" id="UP000062645"/>
    </source>
</evidence>
<dbReference type="EMBL" id="CP012036">
    <property type="protein sequence ID" value="ALF54285.1"/>
    <property type="molecule type" value="Genomic_DNA"/>
</dbReference>
<feature type="domain" description="CHAT" evidence="4">
    <location>
        <begin position="761"/>
        <end position="1050"/>
    </location>
</feature>
<dbReference type="InterPro" id="IPR019734">
    <property type="entry name" value="TPR_rpt"/>
</dbReference>
<gene>
    <name evidence="5" type="ORF">ACX27_17855</name>
</gene>
<dbReference type="Pfam" id="PF13414">
    <property type="entry name" value="TPR_11"/>
    <property type="match status" value="2"/>
</dbReference>
<accession>A0A0M4SMG7</accession>
<dbReference type="Pfam" id="PF00515">
    <property type="entry name" value="TPR_1"/>
    <property type="match status" value="3"/>
</dbReference>
<dbReference type="RefSeq" id="WP_062294804.1">
    <property type="nucleotide sequence ID" value="NZ_CP012036.1"/>
</dbReference>
<organism evidence="5 6">
    <name type="scientific">Nostoc piscinale CENA21</name>
    <dbReference type="NCBI Taxonomy" id="224013"/>
    <lineage>
        <taxon>Bacteria</taxon>
        <taxon>Bacillati</taxon>
        <taxon>Cyanobacteriota</taxon>
        <taxon>Cyanophyceae</taxon>
        <taxon>Nostocales</taxon>
        <taxon>Nostocaceae</taxon>
        <taxon>Nostoc</taxon>
    </lineage>
</organism>
<dbReference type="Pfam" id="PF13431">
    <property type="entry name" value="TPR_17"/>
    <property type="match status" value="1"/>
</dbReference>
<dbReference type="KEGG" id="npz:ACX27_17855"/>
<dbReference type="PROSITE" id="PS50005">
    <property type="entry name" value="TPR"/>
    <property type="match status" value="7"/>
</dbReference>
<dbReference type="InterPro" id="IPR051685">
    <property type="entry name" value="Ycf3/AcsC/BcsC/TPR_MFPF"/>
</dbReference>
<evidence type="ECO:0000313" key="5">
    <source>
        <dbReference type="EMBL" id="ALF54285.1"/>
    </source>
</evidence>
<keyword evidence="2 3" id="KW-0802">TPR repeat</keyword>
<feature type="repeat" description="TPR" evidence="3">
    <location>
        <begin position="268"/>
        <end position="301"/>
    </location>
</feature>
<dbReference type="OrthoDB" id="3882674at2"/>
<sequence length="1056" mass="120195">MLKQLWQWLKRSFGRLFGRKHSPVREQNKVEPPQRLTDAEYESLFLQLLAEVNDGLTTGGAKGFLAARRINEGDLVEWLRDFGERLLASATPNDELANWMVRLGELSIGEVSDVAGNIGRRLGGGDTNRRGAEDAEEEAEVEGFTLDEFLIKLQQDANLFQQVAQQLEIETTDPQVLIEALLNQTIASYDKAIEFKPDDYEAWHNRGEILFNLGQLEQAIASFDKAIEFKGDYHEAWCEKGVALANLKQYEKAIASFDKAIEFKGDYYEAWYNRGNSLGNLKQLEQAIACYDKAIEFKGDYYKAWYSRGLALLNLGRFEEAIASYDKVIKFKHDYPETWYSRGWALGKLGRFEEAIASYDKTIEFKHDYPEAWTNRGIMLDNLNLYQEALTSFETALQINPNFPEVFNAWNGKGNTLFSLGELEQAIASYDKAIESKPDYHHAWINRGNAAGKVTGEKTDFSFTFALPNTAASNLALIFNNSNLNKRGYEGKLASYDEGLKHCQQDTHPEGWGELHGAIGNAHYFRGRGNYNARYFWRKAINSYKTALQTLTAIDFPELHLEVLQNLIRVLLDLEETVEATELQRQGTDLLRRLLNEPNRSEQSKKQLALKFAWIQQLTVDLAVQSGDLLQAIELAEAGKNTCLHWFLDGWSDEISSPNYSEIQQLLNPSTAIVYWHLSSYALHTFILKHNAPSPIVLGNTEFLTQAQRLRDFEDWVKKWNEQYADYRKGKDKQGEKNRTWRDNLPEMLRNLRHILDINAVVSTIPDITQLILIPHRDLHRFPLHALFPPEFIISYLPSAKIGSIPVKKDNHNQKNLLSIEHPNSKGYPSLDFAEIESEAISQMFANPTRLHSEQATQKALINALPQGYNVFHFTGHGVYNFQHPALSFLALAGEEKLTLADIYNFNLQSYQLVTLAACETAITGNHTITTEYVGLVSGFMGCGVAHVVSTLWTVESAASALVMIQFYQLLQQGKPETIALAEATQWLRNVTNAELAQWYVAQIAKLPENEGLLRRFWSRHLDKLKNDPEPSKQPYNHPYFWAAFTITGNFSSCNH</sequence>
<feature type="repeat" description="TPR" evidence="3">
    <location>
        <begin position="234"/>
        <end position="267"/>
    </location>
</feature>
<dbReference type="PANTHER" id="PTHR44943">
    <property type="entry name" value="CELLULOSE SYNTHASE OPERON PROTEIN C"/>
    <property type="match status" value="1"/>
</dbReference>
<keyword evidence="6" id="KW-1185">Reference proteome</keyword>
<feature type="repeat" description="TPR" evidence="3">
    <location>
        <begin position="336"/>
        <end position="369"/>
    </location>
</feature>
<dbReference type="Pfam" id="PF12770">
    <property type="entry name" value="CHAT"/>
    <property type="match status" value="1"/>
</dbReference>
<name>A0A0M4SMG7_9NOSO</name>
<keyword evidence="5" id="KW-0808">Transferase</keyword>
<dbReference type="STRING" id="224013.ACX27_17855"/>
<evidence type="ECO:0000256" key="1">
    <source>
        <dbReference type="ARBA" id="ARBA00022737"/>
    </source>
</evidence>